<feature type="compositionally biased region" description="Basic and acidic residues" evidence="8">
    <location>
        <begin position="292"/>
        <end position="302"/>
    </location>
</feature>
<name>A0A2B4RTK3_STYPI</name>
<keyword evidence="12" id="KW-1185">Reference proteome</keyword>
<dbReference type="GO" id="GO:0016020">
    <property type="term" value="C:membrane"/>
    <property type="evidence" value="ECO:0007669"/>
    <property type="project" value="UniProtKB-SubCell"/>
</dbReference>
<keyword evidence="2" id="KW-0677">Repeat</keyword>
<evidence type="ECO:0000313" key="12">
    <source>
        <dbReference type="Proteomes" id="UP000225706"/>
    </source>
</evidence>
<feature type="transmembrane region" description="Helical" evidence="9">
    <location>
        <begin position="227"/>
        <end position="246"/>
    </location>
</feature>
<feature type="compositionally biased region" description="Polar residues" evidence="8">
    <location>
        <begin position="488"/>
        <end position="499"/>
    </location>
</feature>
<dbReference type="Gene3D" id="2.10.50.10">
    <property type="entry name" value="Tumor Necrosis Factor Receptor, subunit A, domain 2"/>
    <property type="match status" value="2"/>
</dbReference>
<feature type="region of interest" description="Disordered" evidence="8">
    <location>
        <begin position="473"/>
        <end position="499"/>
    </location>
</feature>
<keyword evidence="4 7" id="KW-1015">Disulfide bond</keyword>
<organism evidence="11 12">
    <name type="scientific">Stylophora pistillata</name>
    <name type="common">Smooth cauliflower coral</name>
    <dbReference type="NCBI Taxonomy" id="50429"/>
    <lineage>
        <taxon>Eukaryota</taxon>
        <taxon>Metazoa</taxon>
        <taxon>Cnidaria</taxon>
        <taxon>Anthozoa</taxon>
        <taxon>Hexacorallia</taxon>
        <taxon>Scleractinia</taxon>
        <taxon>Astrocoeniina</taxon>
        <taxon>Pocilloporidae</taxon>
        <taxon>Stylophora</taxon>
    </lineage>
</organism>
<dbReference type="InterPro" id="IPR011029">
    <property type="entry name" value="DEATH-like_dom_sf"/>
</dbReference>
<evidence type="ECO:0000259" key="10">
    <source>
        <dbReference type="PROSITE" id="PS50050"/>
    </source>
</evidence>
<evidence type="ECO:0000256" key="7">
    <source>
        <dbReference type="PROSITE-ProRule" id="PRU00206"/>
    </source>
</evidence>
<evidence type="ECO:0000256" key="4">
    <source>
        <dbReference type="ARBA" id="ARBA00023157"/>
    </source>
</evidence>
<feature type="repeat" description="TNFR-Cys" evidence="7">
    <location>
        <begin position="83"/>
        <end position="127"/>
    </location>
</feature>
<evidence type="ECO:0000313" key="11">
    <source>
        <dbReference type="EMBL" id="PFX20133.1"/>
    </source>
</evidence>
<dbReference type="PROSITE" id="PS00652">
    <property type="entry name" value="TNFR_NGFR_1"/>
    <property type="match status" value="1"/>
</dbReference>
<keyword evidence="6" id="KW-0325">Glycoprotein</keyword>
<evidence type="ECO:0000256" key="3">
    <source>
        <dbReference type="ARBA" id="ARBA00023136"/>
    </source>
</evidence>
<dbReference type="PROSITE" id="PS50050">
    <property type="entry name" value="TNFR_NGFR_2"/>
    <property type="match status" value="2"/>
</dbReference>
<evidence type="ECO:0000256" key="6">
    <source>
        <dbReference type="ARBA" id="ARBA00023180"/>
    </source>
</evidence>
<evidence type="ECO:0000256" key="1">
    <source>
        <dbReference type="ARBA" id="ARBA00004370"/>
    </source>
</evidence>
<evidence type="ECO:0000256" key="2">
    <source>
        <dbReference type="ARBA" id="ARBA00022737"/>
    </source>
</evidence>
<dbReference type="SMART" id="SM00208">
    <property type="entry name" value="TNFR"/>
    <property type="match status" value="3"/>
</dbReference>
<sequence length="499" mass="54962">MAAYVNRLFTAPHLKLSITYETTKTETLFSLETLQTRKIEFAAGDCPENFYWDGKKCSACSGCPRGSGLKEACTKTQNTECQPCIRGYDYSNSTGMEECIKCDTFSNCLPGRSKKIQECTLFSGPICDGCERDYYHNPVVGCDKCSPRCDGITEDEIKACTTMHDRVCAPKRVRPKTSFFRNVSKDGSQPNSPTKEEGGEIPLVGPEPVASKTTQPREGNLIVANPWFWVPIAIVLLVATVSIGFYKRRARVNRRTRQEGDVNTHNTVVNIALQDQTIPLMPESGVETSSLDEQRVPSRPTDELETNPGEVDLDAPKPSSEELNRQTGLDRPIKGLRITEKRQIMTDLGGRDTGGYFYWQMVAEELGFQDESRGWEGAPNPMENLLKEYGEKEGSTIRGLIEAIRGVGLTHCASQLTQKFDTTSRNNSVSTTPVQNVTIDNTDSVGIPPDPGEENGVTDLVHLLTPGRGEINDRADSVITEPDDTGEGTHTSNITDTAV</sequence>
<keyword evidence="9" id="KW-1133">Transmembrane helix</keyword>
<dbReference type="PANTHER" id="PTHR46330">
    <property type="entry name" value="TUMOR NECROSIS FACTOR RECEPTOR SUPERFAMILY MEMBER 10B"/>
    <property type="match status" value="1"/>
</dbReference>
<dbReference type="Gene3D" id="1.10.533.10">
    <property type="entry name" value="Death Domain, Fas"/>
    <property type="match status" value="1"/>
</dbReference>
<protein>
    <recommendedName>
        <fullName evidence="10">TNFR-Cys domain-containing protein</fullName>
    </recommendedName>
</protein>
<gene>
    <name evidence="11" type="ORF">AWC38_SpisGene15435</name>
</gene>
<dbReference type="CDD" id="cd00185">
    <property type="entry name" value="TNFRSF"/>
    <property type="match status" value="1"/>
</dbReference>
<dbReference type="EMBL" id="LSMT01000329">
    <property type="protein sequence ID" value="PFX20133.1"/>
    <property type="molecule type" value="Genomic_DNA"/>
</dbReference>
<comment type="subcellular location">
    <subcellularLocation>
        <location evidence="1">Membrane</location>
    </subcellularLocation>
</comment>
<evidence type="ECO:0000256" key="5">
    <source>
        <dbReference type="ARBA" id="ARBA00023170"/>
    </source>
</evidence>
<feature type="disulfide bond" evidence="7">
    <location>
        <begin position="60"/>
        <end position="73"/>
    </location>
</feature>
<comment type="caution">
    <text evidence="7">Lacks conserved residue(s) required for the propagation of feature annotation.</text>
</comment>
<feature type="disulfide bond" evidence="7">
    <location>
        <begin position="84"/>
        <end position="99"/>
    </location>
</feature>
<feature type="compositionally biased region" description="Polar residues" evidence="8">
    <location>
        <begin position="179"/>
        <end position="193"/>
    </location>
</feature>
<dbReference type="SUPFAM" id="SSF57586">
    <property type="entry name" value="TNF receptor-like"/>
    <property type="match status" value="1"/>
</dbReference>
<dbReference type="Pfam" id="PF00020">
    <property type="entry name" value="TNFR_c6"/>
    <property type="match status" value="1"/>
</dbReference>
<feature type="repeat" description="TNFR-Cys" evidence="7">
    <location>
        <begin position="45"/>
        <end position="81"/>
    </location>
</feature>
<proteinExistence type="predicted"/>
<dbReference type="SUPFAM" id="SSF47986">
    <property type="entry name" value="DEATH domain"/>
    <property type="match status" value="1"/>
</dbReference>
<keyword evidence="9" id="KW-0812">Transmembrane</keyword>
<dbReference type="Proteomes" id="UP000225706">
    <property type="component" value="Unassembled WGS sequence"/>
</dbReference>
<dbReference type="InterPro" id="IPR001368">
    <property type="entry name" value="TNFR/NGFR_Cys_rich_reg"/>
</dbReference>
<feature type="domain" description="TNFR-Cys" evidence="10">
    <location>
        <begin position="83"/>
        <end position="127"/>
    </location>
</feature>
<feature type="region of interest" description="Disordered" evidence="8">
    <location>
        <begin position="179"/>
        <end position="215"/>
    </location>
</feature>
<evidence type="ECO:0000256" key="8">
    <source>
        <dbReference type="SAM" id="MobiDB-lite"/>
    </source>
</evidence>
<feature type="domain" description="TNFR-Cys" evidence="10">
    <location>
        <begin position="45"/>
        <end position="81"/>
    </location>
</feature>
<comment type="caution">
    <text evidence="11">The sequence shown here is derived from an EMBL/GenBank/DDBJ whole genome shotgun (WGS) entry which is preliminary data.</text>
</comment>
<reference evidence="12" key="1">
    <citation type="journal article" date="2017" name="bioRxiv">
        <title>Comparative analysis of the genomes of Stylophora pistillata and Acropora digitifera provides evidence for extensive differences between species of corals.</title>
        <authorList>
            <person name="Voolstra C.R."/>
            <person name="Li Y."/>
            <person name="Liew Y.J."/>
            <person name="Baumgarten S."/>
            <person name="Zoccola D."/>
            <person name="Flot J.-F."/>
            <person name="Tambutte S."/>
            <person name="Allemand D."/>
            <person name="Aranda M."/>
        </authorList>
    </citation>
    <scope>NUCLEOTIDE SEQUENCE [LARGE SCALE GENOMIC DNA]</scope>
</reference>
<accession>A0A2B4RTK3</accession>
<dbReference type="InterPro" id="IPR052491">
    <property type="entry name" value="TNFRSF10"/>
</dbReference>
<feature type="region of interest" description="Disordered" evidence="8">
    <location>
        <begin position="423"/>
        <end position="454"/>
    </location>
</feature>
<feature type="disulfide bond" evidence="7">
    <location>
        <begin position="63"/>
        <end position="81"/>
    </location>
</feature>
<dbReference type="AlphaFoldDB" id="A0A2B4RTK3"/>
<dbReference type="OrthoDB" id="5970057at2759"/>
<evidence type="ECO:0000256" key="9">
    <source>
        <dbReference type="SAM" id="Phobius"/>
    </source>
</evidence>
<keyword evidence="3 9" id="KW-0472">Membrane</keyword>
<feature type="compositionally biased region" description="Polar residues" evidence="8">
    <location>
        <begin position="423"/>
        <end position="444"/>
    </location>
</feature>
<feature type="region of interest" description="Disordered" evidence="8">
    <location>
        <begin position="286"/>
        <end position="325"/>
    </location>
</feature>
<keyword evidence="5" id="KW-0675">Receptor</keyword>
<dbReference type="PANTHER" id="PTHR46330:SF6">
    <property type="entry name" value="HEMATOPOIETIC DEATH RECEPTOR-RELATED"/>
    <property type="match status" value="1"/>
</dbReference>